<sequence>MGTFFDRYVVVDFYVGRGVQAEWIGSVRAAREPEEMLRTPSGRTLLRSVYERAYRRRVNVLFNKWPEHDQWSATYPNQVGWPWPYPSSHHSDWIITFDPGIGAVFVTVGGGVGWYRVDPEEPTLPDQECRRNLAAPDDGARGTTHDRAIASPVPLPQHPARTLPEPRELDEVIGQIDRDTDALWFTVFAQLADRHGCFHAEEELTALRRQISSDQPPRVHTWLKRYLRERS</sequence>
<feature type="compositionally biased region" description="Basic and acidic residues" evidence="1">
    <location>
        <begin position="138"/>
        <end position="148"/>
    </location>
</feature>
<evidence type="ECO:0000313" key="3">
    <source>
        <dbReference type="Proteomes" id="UP000274515"/>
    </source>
</evidence>
<dbReference type="AlphaFoldDB" id="A0A3R8QB64"/>
<organism evidence="2 3">
    <name type="scientific">Saccharopolyspora rhizosphaerae</name>
    <dbReference type="NCBI Taxonomy" id="2492662"/>
    <lineage>
        <taxon>Bacteria</taxon>
        <taxon>Bacillati</taxon>
        <taxon>Actinomycetota</taxon>
        <taxon>Actinomycetes</taxon>
        <taxon>Pseudonocardiales</taxon>
        <taxon>Pseudonocardiaceae</taxon>
        <taxon>Saccharopolyspora</taxon>
    </lineage>
</organism>
<proteinExistence type="predicted"/>
<accession>A0A3R8QB64</accession>
<protein>
    <submittedName>
        <fullName evidence="2">Uncharacterized protein</fullName>
    </submittedName>
</protein>
<evidence type="ECO:0000313" key="2">
    <source>
        <dbReference type="EMBL" id="RRO17066.1"/>
    </source>
</evidence>
<comment type="caution">
    <text evidence="2">The sequence shown here is derived from an EMBL/GenBank/DDBJ whole genome shotgun (WGS) entry which is preliminary data.</text>
</comment>
<feature type="region of interest" description="Disordered" evidence="1">
    <location>
        <begin position="133"/>
        <end position="162"/>
    </location>
</feature>
<reference evidence="2 3" key="1">
    <citation type="submission" date="2018-11" db="EMBL/GenBank/DDBJ databases">
        <title>Saccharopolyspora rhizosphaerae sp. nov., an actinomycete isolated from rhizosphere soil in Thailand.</title>
        <authorList>
            <person name="Intra B."/>
            <person name="Euanorasetr J."/>
            <person name="Take A."/>
            <person name="Inahashi Y."/>
            <person name="Mori M."/>
            <person name="Panbangred W."/>
            <person name="Matsumoto A."/>
        </authorList>
    </citation>
    <scope>NUCLEOTIDE SEQUENCE [LARGE SCALE GENOMIC DNA]</scope>
    <source>
        <strain evidence="2 3">H219</strain>
    </source>
</reference>
<evidence type="ECO:0000256" key="1">
    <source>
        <dbReference type="SAM" id="MobiDB-lite"/>
    </source>
</evidence>
<dbReference type="RefSeq" id="WP_125090399.1">
    <property type="nucleotide sequence ID" value="NZ_RSAA01000010.1"/>
</dbReference>
<name>A0A3R8QB64_9PSEU</name>
<dbReference type="OrthoDB" id="3632821at2"/>
<keyword evidence="3" id="KW-1185">Reference proteome</keyword>
<gene>
    <name evidence="2" type="ORF">EIL87_12400</name>
</gene>
<dbReference type="Proteomes" id="UP000274515">
    <property type="component" value="Unassembled WGS sequence"/>
</dbReference>
<dbReference type="EMBL" id="RSAA01000010">
    <property type="protein sequence ID" value="RRO17066.1"/>
    <property type="molecule type" value="Genomic_DNA"/>
</dbReference>